<dbReference type="AlphaFoldDB" id="A0A9N8F080"/>
<accession>A0A9N8F080</accession>
<feature type="compositionally biased region" description="Low complexity" evidence="1">
    <location>
        <begin position="66"/>
        <end position="84"/>
    </location>
</feature>
<comment type="caution">
    <text evidence="2">The sequence shown here is derived from an EMBL/GenBank/DDBJ whole genome shotgun (WGS) entry which is preliminary data.</text>
</comment>
<evidence type="ECO:0000313" key="3">
    <source>
        <dbReference type="Proteomes" id="UP001153069"/>
    </source>
</evidence>
<feature type="region of interest" description="Disordered" evidence="1">
    <location>
        <begin position="66"/>
        <end position="85"/>
    </location>
</feature>
<dbReference type="Proteomes" id="UP001153069">
    <property type="component" value="Unassembled WGS sequence"/>
</dbReference>
<name>A0A9N8F080_9STRA</name>
<evidence type="ECO:0000256" key="1">
    <source>
        <dbReference type="SAM" id="MobiDB-lite"/>
    </source>
</evidence>
<evidence type="ECO:0000313" key="2">
    <source>
        <dbReference type="EMBL" id="CAB9530282.1"/>
    </source>
</evidence>
<proteinExistence type="predicted"/>
<sequence>MLDLPQQLFDSSCFCGQTPKRDEFKVDPNIPYSYPRYKKSREQLIAEKREQQSAFLNTLVGAIQGGNNNSGQSTSSNGGTDGSNPLRRVVRIQSKRGNYSVDIPATISNEIKLASLYNEGATKRDVRGPLYNSLNYQQKAGVRSGDTHAYKFQWVSNINPDDVLYMFPSKNDFEETSTQTLYDLLPQDPERKKGM</sequence>
<keyword evidence="3" id="KW-1185">Reference proteome</keyword>
<organism evidence="2 3">
    <name type="scientific">Seminavis robusta</name>
    <dbReference type="NCBI Taxonomy" id="568900"/>
    <lineage>
        <taxon>Eukaryota</taxon>
        <taxon>Sar</taxon>
        <taxon>Stramenopiles</taxon>
        <taxon>Ochrophyta</taxon>
        <taxon>Bacillariophyta</taxon>
        <taxon>Bacillariophyceae</taxon>
        <taxon>Bacillariophycidae</taxon>
        <taxon>Naviculales</taxon>
        <taxon>Naviculaceae</taxon>
        <taxon>Seminavis</taxon>
    </lineage>
</organism>
<reference evidence="2" key="1">
    <citation type="submission" date="2020-06" db="EMBL/GenBank/DDBJ databases">
        <authorList>
            <consortium name="Plant Systems Biology data submission"/>
        </authorList>
    </citation>
    <scope>NUCLEOTIDE SEQUENCE</scope>
    <source>
        <strain evidence="2">D6</strain>
    </source>
</reference>
<dbReference type="EMBL" id="CAICTM010002815">
    <property type="protein sequence ID" value="CAB9530282.1"/>
    <property type="molecule type" value="Genomic_DNA"/>
</dbReference>
<gene>
    <name evidence="2" type="ORF">SEMRO_2817_G337790.1</name>
</gene>
<protein>
    <submittedName>
        <fullName evidence="2">Uncharacterized protein</fullName>
    </submittedName>
</protein>